<feature type="non-terminal residue" evidence="1">
    <location>
        <position position="225"/>
    </location>
</feature>
<reference evidence="1" key="1">
    <citation type="journal article" date="2014" name="Front. Microbiol.">
        <title>High frequency of phylogenetically diverse reductive dehalogenase-homologous genes in deep subseafloor sedimentary metagenomes.</title>
        <authorList>
            <person name="Kawai M."/>
            <person name="Futagami T."/>
            <person name="Toyoda A."/>
            <person name="Takaki Y."/>
            <person name="Nishi S."/>
            <person name="Hori S."/>
            <person name="Arai W."/>
            <person name="Tsubouchi T."/>
            <person name="Morono Y."/>
            <person name="Uchiyama I."/>
            <person name="Ito T."/>
            <person name="Fujiyama A."/>
            <person name="Inagaki F."/>
            <person name="Takami H."/>
        </authorList>
    </citation>
    <scope>NUCLEOTIDE SEQUENCE</scope>
    <source>
        <strain evidence="1">Expedition CK06-06</strain>
    </source>
</reference>
<feature type="non-terminal residue" evidence="1">
    <location>
        <position position="1"/>
    </location>
</feature>
<name>X0Z280_9ZZZZ</name>
<proteinExistence type="predicted"/>
<accession>X0Z280</accession>
<dbReference type="AlphaFoldDB" id="X0Z280"/>
<evidence type="ECO:0000313" key="1">
    <source>
        <dbReference type="EMBL" id="GAG52647.1"/>
    </source>
</evidence>
<protein>
    <submittedName>
        <fullName evidence="1">Uncharacterized protein</fullName>
    </submittedName>
</protein>
<gene>
    <name evidence="1" type="ORF">S01H1_79512</name>
</gene>
<dbReference type="EMBL" id="BARS01053610">
    <property type="protein sequence ID" value="GAG52647.1"/>
    <property type="molecule type" value="Genomic_DNA"/>
</dbReference>
<comment type="caution">
    <text evidence="1">The sequence shown here is derived from an EMBL/GenBank/DDBJ whole genome shotgun (WGS) entry which is preliminary data.</text>
</comment>
<organism evidence="1">
    <name type="scientific">marine sediment metagenome</name>
    <dbReference type="NCBI Taxonomy" id="412755"/>
    <lineage>
        <taxon>unclassified sequences</taxon>
        <taxon>metagenomes</taxon>
        <taxon>ecological metagenomes</taxon>
    </lineage>
</organism>
<sequence>NLFLSREWLTTQLGRKHMANALLVERAPAARPLTADALTSALATVCSLEDYGLRLVMQPEQGYLSLHSRAVVLETSEVEVAREAAAECGARSGLTSVYLATSMKNVTDPDRSTEIAYAVVAALDPPPEFRFTSGSEKTIDRESVWLNQWTAQDLGAHVGDRVELSYLIPSRNGTYYTGTEQVTVRGIVEMTGPGADPGLVPDFEGITDAKRIGDWHPPFPLDLTR</sequence>